<dbReference type="PATRIC" id="fig|322095.3.peg.349"/>
<dbReference type="AlphaFoldDB" id="A0A134BD51"/>
<evidence type="ECO:0000313" key="2">
    <source>
        <dbReference type="Proteomes" id="UP000070224"/>
    </source>
</evidence>
<name>A0A134BD51_9PORP</name>
<protein>
    <submittedName>
        <fullName evidence="1">Uncharacterized protein</fullName>
    </submittedName>
</protein>
<comment type="caution">
    <text evidence="1">The sequence shown here is derived from an EMBL/GenBank/DDBJ whole genome shotgun (WGS) entry which is preliminary data.</text>
</comment>
<dbReference type="Proteomes" id="UP000070224">
    <property type="component" value="Unassembled WGS sequence"/>
</dbReference>
<proteinExistence type="predicted"/>
<sequence>MQNTDFIARSYGAGDVLWSRGVCFGLVEGGCANLYWSAG</sequence>
<reference evidence="2" key="1">
    <citation type="submission" date="2016-01" db="EMBL/GenBank/DDBJ databases">
        <authorList>
            <person name="Mitreva M."/>
            <person name="Pepin K.H."/>
            <person name="Mihindukulasuriya K.A."/>
            <person name="Fulton R."/>
            <person name="Fronick C."/>
            <person name="O'Laughlin M."/>
            <person name="Miner T."/>
            <person name="Herter B."/>
            <person name="Rosa B.A."/>
            <person name="Cordes M."/>
            <person name="Tomlinson C."/>
            <person name="Wollam A."/>
            <person name="Palsikar V.B."/>
            <person name="Mardis E.R."/>
            <person name="Wilson R.K."/>
        </authorList>
    </citation>
    <scope>NUCLEOTIDE SEQUENCE [LARGE SCALE GENOMIC DNA]</scope>
    <source>
        <strain evidence="2">KA00683</strain>
    </source>
</reference>
<keyword evidence="2" id="KW-1185">Reference proteome</keyword>
<gene>
    <name evidence="1" type="ORF">HMPREF3185_00353</name>
</gene>
<evidence type="ECO:0000313" key="1">
    <source>
        <dbReference type="EMBL" id="KXB77883.1"/>
    </source>
</evidence>
<accession>A0A134BD51</accession>
<organism evidence="1 2">
    <name type="scientific">Porphyromonas somerae</name>
    <dbReference type="NCBI Taxonomy" id="322095"/>
    <lineage>
        <taxon>Bacteria</taxon>
        <taxon>Pseudomonadati</taxon>
        <taxon>Bacteroidota</taxon>
        <taxon>Bacteroidia</taxon>
        <taxon>Bacteroidales</taxon>
        <taxon>Porphyromonadaceae</taxon>
        <taxon>Porphyromonas</taxon>
    </lineage>
</organism>
<dbReference type="EMBL" id="LSDK01000023">
    <property type="protein sequence ID" value="KXB77883.1"/>
    <property type="molecule type" value="Genomic_DNA"/>
</dbReference>